<organism evidence="2 3">
    <name type="scientific">Prorocentrum cordatum</name>
    <dbReference type="NCBI Taxonomy" id="2364126"/>
    <lineage>
        <taxon>Eukaryota</taxon>
        <taxon>Sar</taxon>
        <taxon>Alveolata</taxon>
        <taxon>Dinophyceae</taxon>
        <taxon>Prorocentrales</taxon>
        <taxon>Prorocentraceae</taxon>
        <taxon>Prorocentrum</taxon>
    </lineage>
</organism>
<dbReference type="Gene3D" id="1.25.40.10">
    <property type="entry name" value="Tetratricopeptide repeat domain"/>
    <property type="match status" value="1"/>
</dbReference>
<name>A0ABN9WRF7_9DINO</name>
<dbReference type="InterPro" id="IPR002885">
    <property type="entry name" value="PPR_rpt"/>
</dbReference>
<dbReference type="EMBL" id="CAUYUJ010019193">
    <property type="protein sequence ID" value="CAK0889322.1"/>
    <property type="molecule type" value="Genomic_DNA"/>
</dbReference>
<reference evidence="2" key="1">
    <citation type="submission" date="2023-10" db="EMBL/GenBank/DDBJ databases">
        <authorList>
            <person name="Chen Y."/>
            <person name="Shah S."/>
            <person name="Dougan E. K."/>
            <person name="Thang M."/>
            <person name="Chan C."/>
        </authorList>
    </citation>
    <scope>NUCLEOTIDE SEQUENCE [LARGE SCALE GENOMIC DNA]</scope>
</reference>
<evidence type="ECO:0008006" key="4">
    <source>
        <dbReference type="Google" id="ProtNLM"/>
    </source>
</evidence>
<evidence type="ECO:0000256" key="1">
    <source>
        <dbReference type="ARBA" id="ARBA00022737"/>
    </source>
</evidence>
<dbReference type="InterPro" id="IPR011990">
    <property type="entry name" value="TPR-like_helical_dom_sf"/>
</dbReference>
<dbReference type="PANTHER" id="PTHR47447">
    <property type="entry name" value="OS03G0856100 PROTEIN"/>
    <property type="match status" value="1"/>
</dbReference>
<dbReference type="Pfam" id="PF01535">
    <property type="entry name" value="PPR"/>
    <property type="match status" value="2"/>
</dbReference>
<proteinExistence type="predicted"/>
<keyword evidence="1" id="KW-0677">Repeat</keyword>
<evidence type="ECO:0000313" key="3">
    <source>
        <dbReference type="Proteomes" id="UP001189429"/>
    </source>
</evidence>
<accession>A0ABN9WRF7</accession>
<dbReference type="Proteomes" id="UP001189429">
    <property type="component" value="Unassembled WGS sequence"/>
</dbReference>
<dbReference type="PANTHER" id="PTHR47447:SF17">
    <property type="entry name" value="OS12G0638900 PROTEIN"/>
    <property type="match status" value="1"/>
</dbReference>
<comment type="caution">
    <text evidence="2">The sequence shown here is derived from an EMBL/GenBank/DDBJ whole genome shotgun (WGS) entry which is preliminary data.</text>
</comment>
<protein>
    <recommendedName>
        <fullName evidence="4">Pentatricopeptide repeat-containing protein, chloroplastic</fullName>
    </recommendedName>
</protein>
<gene>
    <name evidence="2" type="ORF">PCOR1329_LOCUS69881</name>
</gene>
<keyword evidence="3" id="KW-1185">Reference proteome</keyword>
<evidence type="ECO:0000313" key="2">
    <source>
        <dbReference type="EMBL" id="CAK0889322.1"/>
    </source>
</evidence>
<sequence>MLYAGRGEGAVSLEVSIKKCGQTKQWCAALELLREGIQLSVQLVPGHYIATVGACAKGGQWQHALSVLGAMREAKLELSVIFSCSAGISACEKGEQWQRALALLSEMWEASLVPDVSSSTVRWDQRVREG</sequence>